<dbReference type="InterPro" id="IPR036856">
    <property type="entry name" value="Ald_Oxase/Xan_DH_a/b_sf"/>
</dbReference>
<dbReference type="PANTHER" id="PTHR47495">
    <property type="entry name" value="ALDEHYDE DEHYDROGENASE"/>
    <property type="match status" value="1"/>
</dbReference>
<dbReference type="SUPFAM" id="SSF54665">
    <property type="entry name" value="CO dehydrogenase molybdoprotein N-domain-like"/>
    <property type="match status" value="1"/>
</dbReference>
<dbReference type="OrthoDB" id="9767994at2"/>
<dbReference type="Proteomes" id="UP000254889">
    <property type="component" value="Chromosome"/>
</dbReference>
<sequence>MNAIVQTSFARRSLLKGAGALIIGFGLGLDGKSALGAPAVQDPKSAASWIAVGNDDVVTVYLGKVELGQGNGTTMLQLVAEELDVPVSKVVAAQVDTMRSMNQGATVSSSSIQVAGQQLRLAAAEIRQELLRRASAKLGVPADKLSVSDGVVRGGGKTARYAELVGPGTQEIALTGKAPLKDVAQYKVIGARTPRRDLPAKIDGTYTFMQQASVPGMLHGRVVRPKGQGGYGHPPKVKAIDEASIKHLPNVRIVRQRDFVGVVAERQWDAVRAAEALKVDWELPASLPGDVKLYDKMRSAKTVDSVVLKEGDGAQAGDHVVSGTFHTPYQAHAPFGPSCGIADVKADGALVLCSSQDVFALRDRIAGVAELPKDKVQVQYLEGSGCYGHSCYDDAALAAVVMSKAVGKPVRVQFMRWDELGWDNYGPAHVGEVRIAAGKDGRLTSYEYQGWHHGWQIEETSEYLASGKPVREFNKGVGSLIVNKQDAGGMYDIPNRLLFNHAVPGLDGYLKGANLRSPMDLSYSFASEQLIDRLARLCALDPVEFRRRNITDERWRGVLEAVAKAANWQSRAQAPGANGDVVKGRGVALGTHRASMAGAVADIEVNRRTGAIVVKHVYAAMDCGIAVNPDIVESQIIGMSIQATSRVLKEAVTFNETNVTSLDWVSYPVLRFGEHPDVTPVIVPSRNPSIGAGEEAIPAVGAAIANAFYDATDKQLSEYPMTPERVLQALRA</sequence>
<dbReference type="InterPro" id="IPR012368">
    <property type="entry name" value="OxRdtase_Mopterin-bd_su_IorB"/>
</dbReference>
<dbReference type="InterPro" id="IPR046867">
    <property type="entry name" value="AldOxase/xan_DH_MoCoBD2"/>
</dbReference>
<dbReference type="GO" id="GO:0016491">
    <property type="term" value="F:oxidoreductase activity"/>
    <property type="evidence" value="ECO:0007669"/>
    <property type="project" value="InterPro"/>
</dbReference>
<gene>
    <name evidence="2" type="ORF">DW352_13855</name>
</gene>
<dbReference type="PROSITE" id="PS51318">
    <property type="entry name" value="TAT"/>
    <property type="match status" value="1"/>
</dbReference>
<dbReference type="Gene3D" id="3.90.1170.50">
    <property type="entry name" value="Aldehyde oxidase/xanthine dehydrogenase, a/b hammerhead"/>
    <property type="match status" value="1"/>
</dbReference>
<feature type="domain" description="Aldehyde oxidase/xanthine dehydrogenase a/b hammerhead" evidence="1">
    <location>
        <begin position="203"/>
        <end position="285"/>
    </location>
</feature>
<organism evidence="2 3">
    <name type="scientific">Pseudolabrys taiwanensis</name>
    <dbReference type="NCBI Taxonomy" id="331696"/>
    <lineage>
        <taxon>Bacteria</taxon>
        <taxon>Pseudomonadati</taxon>
        <taxon>Pseudomonadota</taxon>
        <taxon>Alphaproteobacteria</taxon>
        <taxon>Hyphomicrobiales</taxon>
        <taxon>Xanthobacteraceae</taxon>
        <taxon>Pseudolabrys</taxon>
    </lineage>
</organism>
<reference evidence="2 3" key="1">
    <citation type="submission" date="2018-07" db="EMBL/GenBank/DDBJ databases">
        <authorList>
            <person name="Quirk P.G."/>
            <person name="Krulwich T.A."/>
        </authorList>
    </citation>
    <scope>NUCLEOTIDE SEQUENCE [LARGE SCALE GENOMIC DNA]</scope>
    <source>
        <strain evidence="2 3">CC-BB4</strain>
    </source>
</reference>
<dbReference type="InterPro" id="IPR000674">
    <property type="entry name" value="Ald_Oxase/Xan_DH_a/b"/>
</dbReference>
<dbReference type="SMART" id="SM01008">
    <property type="entry name" value="Ald_Xan_dh_C"/>
    <property type="match status" value="1"/>
</dbReference>
<keyword evidence="3" id="KW-1185">Reference proteome</keyword>
<dbReference type="PANTHER" id="PTHR47495:SF1">
    <property type="entry name" value="BLL3820 PROTEIN"/>
    <property type="match status" value="1"/>
</dbReference>
<dbReference type="InterPro" id="IPR008274">
    <property type="entry name" value="AldOxase/xan_DH_MoCoBD1"/>
</dbReference>
<dbReference type="EMBL" id="CP031417">
    <property type="protein sequence ID" value="AXK81500.1"/>
    <property type="molecule type" value="Genomic_DNA"/>
</dbReference>
<dbReference type="AlphaFoldDB" id="A0A345ZX53"/>
<accession>A0A345ZX53</accession>
<dbReference type="Pfam" id="PF02738">
    <property type="entry name" value="MoCoBD_1"/>
    <property type="match status" value="1"/>
</dbReference>
<dbReference type="PIRSF" id="PIRSF036389">
    <property type="entry name" value="IOR_B"/>
    <property type="match status" value="1"/>
</dbReference>
<evidence type="ECO:0000259" key="1">
    <source>
        <dbReference type="SMART" id="SM01008"/>
    </source>
</evidence>
<evidence type="ECO:0000313" key="3">
    <source>
        <dbReference type="Proteomes" id="UP000254889"/>
    </source>
</evidence>
<dbReference type="KEGG" id="ptaw:DW352_13855"/>
<protein>
    <recommendedName>
        <fullName evidence="1">Aldehyde oxidase/xanthine dehydrogenase a/b hammerhead domain-containing protein</fullName>
    </recommendedName>
</protein>
<proteinExistence type="predicted"/>
<dbReference type="RefSeq" id="WP_115691879.1">
    <property type="nucleotide sequence ID" value="NZ_CP031417.1"/>
</dbReference>
<evidence type="ECO:0000313" key="2">
    <source>
        <dbReference type="EMBL" id="AXK81500.1"/>
    </source>
</evidence>
<dbReference type="SUPFAM" id="SSF56003">
    <property type="entry name" value="Molybdenum cofactor-binding domain"/>
    <property type="match status" value="2"/>
</dbReference>
<dbReference type="InterPro" id="IPR037165">
    <property type="entry name" value="AldOxase/xan_DH_Mopterin-bd_sf"/>
</dbReference>
<name>A0A345ZX53_9HYPH</name>
<dbReference type="InterPro" id="IPR052516">
    <property type="entry name" value="N-heterocyclic_Hydroxylase"/>
</dbReference>
<dbReference type="Pfam" id="PF20256">
    <property type="entry name" value="MoCoBD_2"/>
    <property type="match status" value="1"/>
</dbReference>
<dbReference type="Gene3D" id="3.30.365.10">
    <property type="entry name" value="Aldehyde oxidase/xanthine dehydrogenase, molybdopterin binding domain"/>
    <property type="match status" value="4"/>
</dbReference>
<dbReference type="InterPro" id="IPR006311">
    <property type="entry name" value="TAT_signal"/>
</dbReference>